<dbReference type="AlphaFoldDB" id="A0A3B0WEV0"/>
<proteinExistence type="predicted"/>
<protein>
    <recommendedName>
        <fullName evidence="1">HTH cro/C1-type domain-containing protein</fullName>
    </recommendedName>
</protein>
<sequence>MYHYTESGLPNVYLRGGYIARVIDGEEAVSIHDLNGLHKAIGQDIISRSPALTGDEVRFLRKEMDLTQNSFANIIGVSEDTVRNWENGRNGVGRPEDILIRGFYHETVNDDSGLRKIIENIARLNREIAEDERQMNFEETPDGLWQVAA</sequence>
<dbReference type="Pfam" id="PF01381">
    <property type="entry name" value="HTH_3"/>
    <property type="match status" value="1"/>
</dbReference>
<accession>A0A3B0WEV0</accession>
<dbReference type="InterPro" id="IPR010982">
    <property type="entry name" value="Lambda_DNA-bd_dom_sf"/>
</dbReference>
<gene>
    <name evidence="2" type="ORF">MNBD_GAMMA06-968</name>
</gene>
<dbReference type="InterPro" id="IPR001387">
    <property type="entry name" value="Cro/C1-type_HTH"/>
</dbReference>
<dbReference type="Gene3D" id="1.10.260.40">
    <property type="entry name" value="lambda repressor-like DNA-binding domains"/>
    <property type="match status" value="1"/>
</dbReference>
<evidence type="ECO:0000313" key="2">
    <source>
        <dbReference type="EMBL" id="VAW50960.1"/>
    </source>
</evidence>
<evidence type="ECO:0000259" key="1">
    <source>
        <dbReference type="PROSITE" id="PS50943"/>
    </source>
</evidence>
<name>A0A3B0WEV0_9ZZZZ</name>
<organism evidence="2">
    <name type="scientific">hydrothermal vent metagenome</name>
    <dbReference type="NCBI Taxonomy" id="652676"/>
    <lineage>
        <taxon>unclassified sequences</taxon>
        <taxon>metagenomes</taxon>
        <taxon>ecological metagenomes</taxon>
    </lineage>
</organism>
<dbReference type="EMBL" id="UOFD01000022">
    <property type="protein sequence ID" value="VAW50960.1"/>
    <property type="molecule type" value="Genomic_DNA"/>
</dbReference>
<dbReference type="SUPFAM" id="SSF47413">
    <property type="entry name" value="lambda repressor-like DNA-binding domains"/>
    <property type="match status" value="1"/>
</dbReference>
<dbReference type="PROSITE" id="PS50943">
    <property type="entry name" value="HTH_CROC1"/>
    <property type="match status" value="1"/>
</dbReference>
<feature type="domain" description="HTH cro/C1-type" evidence="1">
    <location>
        <begin position="57"/>
        <end position="90"/>
    </location>
</feature>
<reference evidence="2" key="1">
    <citation type="submission" date="2018-06" db="EMBL/GenBank/DDBJ databases">
        <authorList>
            <person name="Zhirakovskaya E."/>
        </authorList>
    </citation>
    <scope>NUCLEOTIDE SEQUENCE</scope>
</reference>
<dbReference type="GO" id="GO:0003677">
    <property type="term" value="F:DNA binding"/>
    <property type="evidence" value="ECO:0007669"/>
    <property type="project" value="InterPro"/>
</dbReference>
<dbReference type="CDD" id="cd00093">
    <property type="entry name" value="HTH_XRE"/>
    <property type="match status" value="1"/>
</dbReference>